<accession>A0ABY7WU79</accession>
<name>A0ABY7WU79_9LACO</name>
<keyword evidence="6 7" id="KW-0472">Membrane</keyword>
<evidence type="ECO:0000313" key="11">
    <source>
        <dbReference type="Proteomes" id="UP001220377"/>
    </source>
</evidence>
<feature type="transmembrane region" description="Helical" evidence="7">
    <location>
        <begin position="152"/>
        <end position="171"/>
    </location>
</feature>
<dbReference type="PROSITE" id="PS00211">
    <property type="entry name" value="ABC_TRANSPORTER_1"/>
    <property type="match status" value="1"/>
</dbReference>
<keyword evidence="11" id="KW-1185">Reference proteome</keyword>
<dbReference type="Pfam" id="PF00005">
    <property type="entry name" value="ABC_tran"/>
    <property type="match status" value="1"/>
</dbReference>
<dbReference type="Pfam" id="PF00664">
    <property type="entry name" value="ABC_membrane"/>
    <property type="match status" value="1"/>
</dbReference>
<reference evidence="10 11" key="1">
    <citation type="submission" date="2023-02" db="EMBL/GenBank/DDBJ databases">
        <title>Genome sequence of Lacticaseibacillus sp. KACC 23028.</title>
        <authorList>
            <person name="Kim S."/>
            <person name="Heo J."/>
            <person name="Kwon S.-W."/>
        </authorList>
    </citation>
    <scope>NUCLEOTIDE SEQUENCE [LARGE SCALE GENOMIC DNA]</scope>
    <source>
        <strain evidence="10 11">KACC 23028</strain>
    </source>
</reference>
<evidence type="ECO:0000313" key="10">
    <source>
        <dbReference type="EMBL" id="WDF83714.1"/>
    </source>
</evidence>
<dbReference type="InterPro" id="IPR039421">
    <property type="entry name" value="Type_1_exporter"/>
</dbReference>
<evidence type="ECO:0000256" key="5">
    <source>
        <dbReference type="ARBA" id="ARBA00022989"/>
    </source>
</evidence>
<sequence>MADQNKSAWAKSIPVKEQFHIMGRLMHYAKPYRKQFIGAIVGALALAGVNIALPYILQVYMDKYLTKDKGTVAIILAFAGLYAAGTLLKALAQFVQSFGFQMGSERGLEDMRRQLFGKLETLGMRYFDQTPAGSIVSRVTNDTSTMSDFWNVWLTILVGSFSLISSFVVMLKWAPRVALMVLAFLPILLFVVWYYNHYSSKVYRHMREKLSELNTKLNESIEGISIIQQFRQEKRIAKEFEDTNEDYLRSRNAMIRTNSLLLGSMINLLYSLALVVVLAAFGLMSMHNFVEAGMVYAFTTYVANFFNPMTNMMDNLTFLQDGVVAGSRMFRIMDNQEYAPQQHKDASETITMGKIEFKHVSFAYDGEHEILHDISFVANPGETVALVGHTGSGKSSIINVMMRFYEFGQGQILIDDKDIRDFPMAELRKKLGLVLQDSFMFYGDISSNIRMFNKDITDEQVEEAAKFVQADSFIEQLDGKYHAKVIEGGSQFSSGQRQLISFARTVVAEPKVLVLDEATANIDTETENLIQEGLRRMRQGRTTIAIAHRLSTIKDADLILVLDAGRIVERGTHDELLAKHGRYYDMYELQTGQASLAQEDERIEENPESQE</sequence>
<dbReference type="EMBL" id="CP117884">
    <property type="protein sequence ID" value="WDF83714.1"/>
    <property type="molecule type" value="Genomic_DNA"/>
</dbReference>
<protein>
    <submittedName>
        <fullName evidence="10">ABC transporter ATP-binding protein</fullName>
    </submittedName>
</protein>
<comment type="subcellular location">
    <subcellularLocation>
        <location evidence="1">Cell membrane</location>
        <topology evidence="1">Multi-pass membrane protein</topology>
    </subcellularLocation>
</comment>
<dbReference type="InterPro" id="IPR003593">
    <property type="entry name" value="AAA+_ATPase"/>
</dbReference>
<keyword evidence="3" id="KW-0547">Nucleotide-binding</keyword>
<dbReference type="InterPro" id="IPR036640">
    <property type="entry name" value="ABC1_TM_sf"/>
</dbReference>
<dbReference type="GO" id="GO:0005524">
    <property type="term" value="F:ATP binding"/>
    <property type="evidence" value="ECO:0007669"/>
    <property type="project" value="UniProtKB-KW"/>
</dbReference>
<evidence type="ECO:0000256" key="3">
    <source>
        <dbReference type="ARBA" id="ARBA00022741"/>
    </source>
</evidence>
<keyword evidence="4 10" id="KW-0067">ATP-binding</keyword>
<evidence type="ECO:0000256" key="7">
    <source>
        <dbReference type="SAM" id="Phobius"/>
    </source>
</evidence>
<dbReference type="PROSITE" id="PS50893">
    <property type="entry name" value="ABC_TRANSPORTER_2"/>
    <property type="match status" value="1"/>
</dbReference>
<gene>
    <name evidence="10" type="ORF">PQ472_05615</name>
</gene>
<dbReference type="Gene3D" id="1.20.1560.10">
    <property type="entry name" value="ABC transporter type 1, transmembrane domain"/>
    <property type="match status" value="1"/>
</dbReference>
<evidence type="ECO:0000259" key="8">
    <source>
        <dbReference type="PROSITE" id="PS50893"/>
    </source>
</evidence>
<dbReference type="InterPro" id="IPR027417">
    <property type="entry name" value="P-loop_NTPase"/>
</dbReference>
<organism evidence="10 11">
    <name type="scientific">Lacticaseibacillus pabuli</name>
    <dbReference type="NCBI Taxonomy" id="3025672"/>
    <lineage>
        <taxon>Bacteria</taxon>
        <taxon>Bacillati</taxon>
        <taxon>Bacillota</taxon>
        <taxon>Bacilli</taxon>
        <taxon>Lactobacillales</taxon>
        <taxon>Lactobacillaceae</taxon>
        <taxon>Lacticaseibacillus</taxon>
    </lineage>
</organism>
<dbReference type="SMART" id="SM00382">
    <property type="entry name" value="AAA"/>
    <property type="match status" value="1"/>
</dbReference>
<dbReference type="PANTHER" id="PTHR43394">
    <property type="entry name" value="ATP-DEPENDENT PERMEASE MDL1, MITOCHONDRIAL"/>
    <property type="match status" value="1"/>
</dbReference>
<dbReference type="InterPro" id="IPR011527">
    <property type="entry name" value="ABC1_TM_dom"/>
</dbReference>
<feature type="transmembrane region" description="Helical" evidence="7">
    <location>
        <begin position="72"/>
        <end position="92"/>
    </location>
</feature>
<dbReference type="Proteomes" id="UP001220377">
    <property type="component" value="Chromosome"/>
</dbReference>
<dbReference type="InterPro" id="IPR017871">
    <property type="entry name" value="ABC_transporter-like_CS"/>
</dbReference>
<feature type="transmembrane region" description="Helical" evidence="7">
    <location>
        <begin position="259"/>
        <end position="283"/>
    </location>
</feature>
<feature type="transmembrane region" description="Helical" evidence="7">
    <location>
        <begin position="36"/>
        <end position="60"/>
    </location>
</feature>
<dbReference type="InterPro" id="IPR003439">
    <property type="entry name" value="ABC_transporter-like_ATP-bd"/>
</dbReference>
<dbReference type="PROSITE" id="PS50929">
    <property type="entry name" value="ABC_TM1F"/>
    <property type="match status" value="1"/>
</dbReference>
<dbReference type="Gene3D" id="3.40.50.300">
    <property type="entry name" value="P-loop containing nucleotide triphosphate hydrolases"/>
    <property type="match status" value="1"/>
</dbReference>
<feature type="domain" description="ABC transporter" evidence="8">
    <location>
        <begin position="355"/>
        <end position="589"/>
    </location>
</feature>
<evidence type="ECO:0000256" key="6">
    <source>
        <dbReference type="ARBA" id="ARBA00023136"/>
    </source>
</evidence>
<dbReference type="CDD" id="cd03254">
    <property type="entry name" value="ABCC_Glucan_exporter_like"/>
    <property type="match status" value="1"/>
</dbReference>
<proteinExistence type="predicted"/>
<evidence type="ECO:0000256" key="4">
    <source>
        <dbReference type="ARBA" id="ARBA00022840"/>
    </source>
</evidence>
<evidence type="ECO:0000256" key="2">
    <source>
        <dbReference type="ARBA" id="ARBA00022692"/>
    </source>
</evidence>
<dbReference type="RefSeq" id="WP_274262063.1">
    <property type="nucleotide sequence ID" value="NZ_CP117884.1"/>
</dbReference>
<keyword evidence="2 7" id="KW-0812">Transmembrane</keyword>
<feature type="domain" description="ABC transmembrane type-1" evidence="9">
    <location>
        <begin position="37"/>
        <end position="321"/>
    </location>
</feature>
<evidence type="ECO:0000256" key="1">
    <source>
        <dbReference type="ARBA" id="ARBA00004651"/>
    </source>
</evidence>
<feature type="transmembrane region" description="Helical" evidence="7">
    <location>
        <begin position="177"/>
        <end position="196"/>
    </location>
</feature>
<keyword evidence="5 7" id="KW-1133">Transmembrane helix</keyword>
<dbReference type="SUPFAM" id="SSF52540">
    <property type="entry name" value="P-loop containing nucleoside triphosphate hydrolases"/>
    <property type="match status" value="1"/>
</dbReference>
<dbReference type="SUPFAM" id="SSF90123">
    <property type="entry name" value="ABC transporter transmembrane region"/>
    <property type="match status" value="1"/>
</dbReference>
<dbReference type="CDD" id="cd18544">
    <property type="entry name" value="ABC_6TM_TmrA_like"/>
    <property type="match status" value="1"/>
</dbReference>
<dbReference type="PANTHER" id="PTHR43394:SF1">
    <property type="entry name" value="ATP-BINDING CASSETTE SUB-FAMILY B MEMBER 10, MITOCHONDRIAL"/>
    <property type="match status" value="1"/>
</dbReference>
<evidence type="ECO:0000259" key="9">
    <source>
        <dbReference type="PROSITE" id="PS50929"/>
    </source>
</evidence>